<dbReference type="Pfam" id="PF00582">
    <property type="entry name" value="Usp"/>
    <property type="match status" value="1"/>
</dbReference>
<dbReference type="RefSeq" id="WP_185192072.1">
    <property type="nucleotide sequence ID" value="NZ_JACKXD010000002.1"/>
</dbReference>
<proteinExistence type="inferred from homology"/>
<feature type="domain" description="UspA" evidence="2">
    <location>
        <begin position="1"/>
        <end position="141"/>
    </location>
</feature>
<evidence type="ECO:0000256" key="1">
    <source>
        <dbReference type="ARBA" id="ARBA00008791"/>
    </source>
</evidence>
<dbReference type="InterPro" id="IPR006016">
    <property type="entry name" value="UspA"/>
</dbReference>
<dbReference type="PRINTS" id="PR01438">
    <property type="entry name" value="UNVRSLSTRESS"/>
</dbReference>
<dbReference type="EMBL" id="JACKXD010000002">
    <property type="protein sequence ID" value="MBB6645687.1"/>
    <property type="molecule type" value="Genomic_DNA"/>
</dbReference>
<evidence type="ECO:0000313" key="4">
    <source>
        <dbReference type="Proteomes" id="UP000546257"/>
    </source>
</evidence>
<evidence type="ECO:0000313" key="3">
    <source>
        <dbReference type="EMBL" id="MBB6645687.1"/>
    </source>
</evidence>
<name>A0A7J9SI86_9EURY</name>
<gene>
    <name evidence="3" type="ORF">H5V44_05160</name>
</gene>
<dbReference type="CDD" id="cd00293">
    <property type="entry name" value="USP-like"/>
    <property type="match status" value="1"/>
</dbReference>
<dbReference type="AlphaFoldDB" id="A0A7J9SI86"/>
<comment type="caution">
    <text evidence="3">The sequence shown here is derived from an EMBL/GenBank/DDBJ whole genome shotgun (WGS) entry which is preliminary data.</text>
</comment>
<reference evidence="3 4" key="1">
    <citation type="submission" date="2020-08" db="EMBL/GenBank/DDBJ databases">
        <authorList>
            <person name="Seo M.-J."/>
        </authorList>
    </citation>
    <scope>NUCLEOTIDE SEQUENCE [LARGE SCALE GENOMIC DNA]</scope>
    <source>
        <strain evidence="3 4">MBLA0160</strain>
    </source>
</reference>
<dbReference type="InterPro" id="IPR006015">
    <property type="entry name" value="Universal_stress_UspA"/>
</dbReference>
<dbReference type="Proteomes" id="UP000546257">
    <property type="component" value="Unassembled WGS sequence"/>
</dbReference>
<organism evidence="3 4">
    <name type="scientific">Halobellus ruber</name>
    <dbReference type="NCBI Taxonomy" id="2761102"/>
    <lineage>
        <taxon>Archaea</taxon>
        <taxon>Methanobacteriati</taxon>
        <taxon>Methanobacteriota</taxon>
        <taxon>Stenosarchaea group</taxon>
        <taxon>Halobacteria</taxon>
        <taxon>Halobacteriales</taxon>
        <taxon>Haloferacaceae</taxon>
        <taxon>Halobellus</taxon>
    </lineage>
</organism>
<dbReference type="PANTHER" id="PTHR46268">
    <property type="entry name" value="STRESS RESPONSE PROTEIN NHAX"/>
    <property type="match status" value="1"/>
</dbReference>
<dbReference type="InterPro" id="IPR014729">
    <property type="entry name" value="Rossmann-like_a/b/a_fold"/>
</dbReference>
<accession>A0A7J9SI86</accession>
<comment type="similarity">
    <text evidence="1">Belongs to the universal stress protein A family.</text>
</comment>
<protein>
    <submittedName>
        <fullName evidence="3">Universal stress protein</fullName>
    </submittedName>
</protein>
<keyword evidence="4" id="KW-1185">Reference proteome</keyword>
<dbReference type="PANTHER" id="PTHR46268:SF6">
    <property type="entry name" value="UNIVERSAL STRESS PROTEIN UP12"/>
    <property type="match status" value="1"/>
</dbReference>
<dbReference type="Gene3D" id="3.40.50.620">
    <property type="entry name" value="HUPs"/>
    <property type="match status" value="1"/>
</dbReference>
<sequence>MYDRILLPTDGSDGTEQALSHAVEIARGRDATIHALSVVDRRLYLAADEDQKSGLKASMRNDAEAAVDRVADGAAAAGVDCTTAVRDGVPSRVILEYAAETPVDLVVMGTHGRSGRDKLANLGSVTERVVENADTPILVVRIDDGE</sequence>
<dbReference type="SUPFAM" id="SSF52402">
    <property type="entry name" value="Adenine nucleotide alpha hydrolases-like"/>
    <property type="match status" value="1"/>
</dbReference>
<evidence type="ECO:0000259" key="2">
    <source>
        <dbReference type="Pfam" id="PF00582"/>
    </source>
</evidence>